<dbReference type="EMBL" id="CAIX01000007">
    <property type="protein sequence ID" value="CCI40233.1"/>
    <property type="molecule type" value="Genomic_DNA"/>
</dbReference>
<dbReference type="InParanoid" id="A0A024G1P3"/>
<protein>
    <submittedName>
        <fullName evidence="2">Uncharacterized protein</fullName>
    </submittedName>
</protein>
<name>A0A024G1P3_9STRA</name>
<feature type="compositionally biased region" description="Polar residues" evidence="1">
    <location>
        <begin position="31"/>
        <end position="47"/>
    </location>
</feature>
<evidence type="ECO:0000313" key="3">
    <source>
        <dbReference type="Proteomes" id="UP000053237"/>
    </source>
</evidence>
<organism evidence="2 3">
    <name type="scientific">Albugo candida</name>
    <dbReference type="NCBI Taxonomy" id="65357"/>
    <lineage>
        <taxon>Eukaryota</taxon>
        <taxon>Sar</taxon>
        <taxon>Stramenopiles</taxon>
        <taxon>Oomycota</taxon>
        <taxon>Peronosporomycetes</taxon>
        <taxon>Albuginales</taxon>
        <taxon>Albuginaceae</taxon>
        <taxon>Albugo</taxon>
    </lineage>
</organism>
<proteinExistence type="predicted"/>
<accession>A0A024G1P3</accession>
<sequence>MDTFVRSGCYSLKKACTNGILAVNQTAYGGCSSSEGNGQKPTATPQYPRTKPVSIPKRRQNPRKVLESSQTCFRIIQTCYVGQADSWELLDDDNFSLYSNLGFFKRMNHETNSRYLEEHRMRRRQKSTELEWMDCSTEESDGVFVLEL</sequence>
<dbReference type="AlphaFoldDB" id="A0A024G1P3"/>
<evidence type="ECO:0000313" key="2">
    <source>
        <dbReference type="EMBL" id="CCI40233.1"/>
    </source>
</evidence>
<keyword evidence="3" id="KW-1185">Reference proteome</keyword>
<gene>
    <name evidence="2" type="ORF">BN9_010170</name>
</gene>
<dbReference type="Proteomes" id="UP000053237">
    <property type="component" value="Unassembled WGS sequence"/>
</dbReference>
<feature type="region of interest" description="Disordered" evidence="1">
    <location>
        <begin position="31"/>
        <end position="61"/>
    </location>
</feature>
<comment type="caution">
    <text evidence="2">The sequence shown here is derived from an EMBL/GenBank/DDBJ whole genome shotgun (WGS) entry which is preliminary data.</text>
</comment>
<reference evidence="2 3" key="1">
    <citation type="submission" date="2012-05" db="EMBL/GenBank/DDBJ databases">
        <title>Recombination and specialization in a pathogen metapopulation.</title>
        <authorList>
            <person name="Gardiner A."/>
            <person name="Kemen E."/>
            <person name="Schultz-Larsen T."/>
            <person name="MacLean D."/>
            <person name="Van Oosterhout C."/>
            <person name="Jones J.D.G."/>
        </authorList>
    </citation>
    <scope>NUCLEOTIDE SEQUENCE [LARGE SCALE GENOMIC DNA]</scope>
    <source>
        <strain evidence="2 3">Ac Nc2</strain>
    </source>
</reference>
<evidence type="ECO:0000256" key="1">
    <source>
        <dbReference type="SAM" id="MobiDB-lite"/>
    </source>
</evidence>